<proteinExistence type="predicted"/>
<feature type="compositionally biased region" description="Gly residues" evidence="2">
    <location>
        <begin position="211"/>
        <end position="220"/>
    </location>
</feature>
<evidence type="ECO:0000256" key="3">
    <source>
        <dbReference type="SAM" id="SignalP"/>
    </source>
</evidence>
<feature type="compositionally biased region" description="Basic and acidic residues" evidence="2">
    <location>
        <begin position="221"/>
        <end position="269"/>
    </location>
</feature>
<reference evidence="4 5" key="1">
    <citation type="submission" date="2016-11" db="EMBL/GenBank/DDBJ databases">
        <authorList>
            <person name="Jaros S."/>
            <person name="Januszkiewicz K."/>
            <person name="Wedrychowicz H."/>
        </authorList>
    </citation>
    <scope>NUCLEOTIDE SEQUENCE [LARGE SCALE GENOMIC DNA]</scope>
</reference>
<organism evidence="4 5">
    <name type="scientific">Microbotryum silenes-dioicae</name>
    <dbReference type="NCBI Taxonomy" id="796604"/>
    <lineage>
        <taxon>Eukaryota</taxon>
        <taxon>Fungi</taxon>
        <taxon>Dikarya</taxon>
        <taxon>Basidiomycota</taxon>
        <taxon>Pucciniomycotina</taxon>
        <taxon>Microbotryomycetes</taxon>
        <taxon>Microbotryales</taxon>
        <taxon>Microbotryaceae</taxon>
        <taxon>Microbotryum</taxon>
    </lineage>
</organism>
<protein>
    <submittedName>
        <fullName evidence="4">BQ5605_C007g04608 protein</fullName>
    </submittedName>
</protein>
<evidence type="ECO:0000313" key="4">
    <source>
        <dbReference type="EMBL" id="SGY61832.1"/>
    </source>
</evidence>
<keyword evidence="5" id="KW-1185">Reference proteome</keyword>
<gene>
    <name evidence="4" type="primary">BQ5605_C007g04608</name>
    <name evidence="4" type="ORF">BQ5605_C007G04608</name>
</gene>
<sequence>MHTHFFTALSASALLALSHAAPTPGGPSSVHNVSPKYGPDSKCFHYYFDHLDEYKPKYGCQDYEQYKCSYADAYYVKKKAEQDKKEAECKKQDYDFKKHTWRYTSVKSSFEEEKKKYNALLKQYNLETTRYEEHKKNYEAFKRAREEENRKNEETKKYCEKVFEEVKEYFKPKQSHHIDGHQNSHSGGNLKGDGKGFAGKKDEDGEKEGGHGGVKNVGGKDGGKGSAKDGKDGKLDDKDEHDGKDGHDGKASKIHGKKDEKCHDEKKDFGSGGNPKSGW</sequence>
<dbReference type="EMBL" id="FQNC01000045">
    <property type="protein sequence ID" value="SGY61832.1"/>
    <property type="molecule type" value="Genomic_DNA"/>
</dbReference>
<name>A0A2X0P336_9BASI</name>
<feature type="coiled-coil region" evidence="1">
    <location>
        <begin position="77"/>
        <end position="151"/>
    </location>
</feature>
<dbReference type="AlphaFoldDB" id="A0A2X0P336"/>
<feature type="compositionally biased region" description="Basic and acidic residues" evidence="2">
    <location>
        <begin position="199"/>
        <end position="210"/>
    </location>
</feature>
<feature type="chain" id="PRO_5015893003" evidence="3">
    <location>
        <begin position="21"/>
        <end position="279"/>
    </location>
</feature>
<evidence type="ECO:0000256" key="2">
    <source>
        <dbReference type="SAM" id="MobiDB-lite"/>
    </source>
</evidence>
<evidence type="ECO:0000313" key="5">
    <source>
        <dbReference type="Proteomes" id="UP000249464"/>
    </source>
</evidence>
<feature type="compositionally biased region" description="Gly residues" evidence="2">
    <location>
        <begin position="270"/>
        <end position="279"/>
    </location>
</feature>
<dbReference type="Proteomes" id="UP000249464">
    <property type="component" value="Unassembled WGS sequence"/>
</dbReference>
<feature type="region of interest" description="Disordered" evidence="2">
    <location>
        <begin position="172"/>
        <end position="279"/>
    </location>
</feature>
<feature type="compositionally biased region" description="Basic and acidic residues" evidence="2">
    <location>
        <begin position="172"/>
        <end position="182"/>
    </location>
</feature>
<keyword evidence="3" id="KW-0732">Signal</keyword>
<keyword evidence="1" id="KW-0175">Coiled coil</keyword>
<accession>A0A2X0P336</accession>
<feature type="signal peptide" evidence="3">
    <location>
        <begin position="1"/>
        <end position="20"/>
    </location>
</feature>
<evidence type="ECO:0000256" key="1">
    <source>
        <dbReference type="SAM" id="Coils"/>
    </source>
</evidence>